<name>A0A0C2VCN7_9BACL</name>
<keyword evidence="1" id="KW-0472">Membrane</keyword>
<dbReference type="AlphaFoldDB" id="A0A0C2VCN7"/>
<keyword evidence="1" id="KW-1133">Transmembrane helix</keyword>
<evidence type="ECO:0000313" key="2">
    <source>
        <dbReference type="EMBL" id="KIL46707.1"/>
    </source>
</evidence>
<organism evidence="2 3">
    <name type="scientific">Jeotgalibacillus alimentarius</name>
    <dbReference type="NCBI Taxonomy" id="135826"/>
    <lineage>
        <taxon>Bacteria</taxon>
        <taxon>Bacillati</taxon>
        <taxon>Bacillota</taxon>
        <taxon>Bacilli</taxon>
        <taxon>Bacillales</taxon>
        <taxon>Caryophanaceae</taxon>
        <taxon>Jeotgalibacillus</taxon>
    </lineage>
</organism>
<comment type="caution">
    <text evidence="2">The sequence shown here is derived from an EMBL/GenBank/DDBJ whole genome shotgun (WGS) entry which is preliminary data.</text>
</comment>
<proteinExistence type="predicted"/>
<evidence type="ECO:0000256" key="1">
    <source>
        <dbReference type="SAM" id="Phobius"/>
    </source>
</evidence>
<dbReference type="PATRIC" id="fig|135826.4.peg.2818"/>
<dbReference type="Proteomes" id="UP000031950">
    <property type="component" value="Unassembled WGS sequence"/>
</dbReference>
<dbReference type="EMBL" id="JXRQ01000025">
    <property type="protein sequence ID" value="KIL46707.1"/>
    <property type="molecule type" value="Genomic_DNA"/>
</dbReference>
<reference evidence="2 3" key="1">
    <citation type="submission" date="2015-01" db="EMBL/GenBank/DDBJ databases">
        <title>Genome sequence of Jeotgalibacillus alimentarius.</title>
        <authorList>
            <person name="Goh K.M."/>
            <person name="Chan K.-G."/>
            <person name="Yaakop A.S."/>
            <person name="Ee R."/>
            <person name="Gan H.M."/>
            <person name="Chan C.S."/>
        </authorList>
    </citation>
    <scope>NUCLEOTIDE SEQUENCE [LARGE SCALE GENOMIC DNA]</scope>
    <source>
        <strain evidence="2 3">YKJ-13</strain>
    </source>
</reference>
<accession>A0A0C2VCN7</accession>
<evidence type="ECO:0008006" key="4">
    <source>
        <dbReference type="Google" id="ProtNLM"/>
    </source>
</evidence>
<gene>
    <name evidence="2" type="ORF">KP77_28340</name>
</gene>
<evidence type="ECO:0000313" key="3">
    <source>
        <dbReference type="Proteomes" id="UP000031950"/>
    </source>
</evidence>
<dbReference type="STRING" id="135826.KP77_28340"/>
<keyword evidence="1" id="KW-0812">Transmembrane</keyword>
<protein>
    <recommendedName>
        <fullName evidence="4">GGDEF domain-containing protein</fullName>
    </recommendedName>
</protein>
<feature type="transmembrane region" description="Helical" evidence="1">
    <location>
        <begin position="7"/>
        <end position="27"/>
    </location>
</feature>
<keyword evidence="3" id="KW-1185">Reference proteome</keyword>
<feature type="transmembrane region" description="Helical" evidence="1">
    <location>
        <begin position="39"/>
        <end position="59"/>
    </location>
</feature>
<sequence length="215" mass="24999">MMFFRTKINFLIVLSIILVYGFSLTFYAQMNGIFSGGQYVLIAAHLLLTASLLILWLIVHDIKSLVEENKSLKERIMLLEKFDLNTKALSMPEFMERGLIIETAMKRRREQGRLLYFRVKDSVPVEARNSLRHYFVNTCLHTVREEFDLVTSPDQNEVFVLLQGTNAEGESIVINRLTEKLREHVNYIELPYNIASYEIGSLKNIMEQFDQQRGA</sequence>